<name>A0AAU9JY40_9CILI</name>
<evidence type="ECO:0000313" key="1">
    <source>
        <dbReference type="EMBL" id="CAG9330889.1"/>
    </source>
</evidence>
<sequence>MKTKLASNDFFYLLYIAAKENYVHLPVPKSLIRDSRLKTPILVEKTVKTYIFKNIQSEEIETIIVNNFKEKHNFPCAIIKTLKNRILCFSVQEIIKIWNSSSENLIIQEYLECKGGKPHIVRIKWKTPGHIRATYISYDDEEDTDKFILSEAACESEVLITASTIELNKYAETLKNILEYSLSHIDLILEFSADFLQDISGRWYFISIDNYSLCKNRQLLSFRSEKTLRTESSTATNRSHKHLDMLSFNGKSTPVVNKCNTPLPFKNIMTPRNNAKEDSKVPAIPHIKSKRIQKEKELNFNIKELMGFPRSRGIAYITYDQWNKRVWNGNRMSPNDWLYANKIAKQKNFMKHKVDKAKHKMRKLIETMTTLTNGVPPESDEDKNLTVKLPVELLNLSSVPKEDLFEIKAKRQSFIEAHEKFEFGVKRIDEMLKRIAKTHEN</sequence>
<evidence type="ECO:0000313" key="2">
    <source>
        <dbReference type="Proteomes" id="UP001162131"/>
    </source>
</evidence>
<comment type="caution">
    <text evidence="1">The sequence shown here is derived from an EMBL/GenBank/DDBJ whole genome shotgun (WGS) entry which is preliminary data.</text>
</comment>
<keyword evidence="2" id="KW-1185">Reference proteome</keyword>
<organism evidence="1 2">
    <name type="scientific">Blepharisma stoltei</name>
    <dbReference type="NCBI Taxonomy" id="1481888"/>
    <lineage>
        <taxon>Eukaryota</taxon>
        <taxon>Sar</taxon>
        <taxon>Alveolata</taxon>
        <taxon>Ciliophora</taxon>
        <taxon>Postciliodesmatophora</taxon>
        <taxon>Heterotrichea</taxon>
        <taxon>Heterotrichida</taxon>
        <taxon>Blepharismidae</taxon>
        <taxon>Blepharisma</taxon>
    </lineage>
</organism>
<dbReference type="Proteomes" id="UP001162131">
    <property type="component" value="Unassembled WGS sequence"/>
</dbReference>
<gene>
    <name evidence="1" type="ORF">BSTOLATCC_MIC52298</name>
</gene>
<accession>A0AAU9JY40</accession>
<reference evidence="1" key="1">
    <citation type="submission" date="2021-09" db="EMBL/GenBank/DDBJ databases">
        <authorList>
            <consortium name="AG Swart"/>
            <person name="Singh M."/>
            <person name="Singh A."/>
            <person name="Seah K."/>
            <person name="Emmerich C."/>
        </authorList>
    </citation>
    <scope>NUCLEOTIDE SEQUENCE</scope>
    <source>
        <strain evidence="1">ATCC30299</strain>
    </source>
</reference>
<dbReference type="EMBL" id="CAJZBQ010000052">
    <property type="protein sequence ID" value="CAG9330889.1"/>
    <property type="molecule type" value="Genomic_DNA"/>
</dbReference>
<dbReference type="AlphaFoldDB" id="A0AAU9JY40"/>
<evidence type="ECO:0008006" key="3">
    <source>
        <dbReference type="Google" id="ProtNLM"/>
    </source>
</evidence>
<protein>
    <recommendedName>
        <fullName evidence="3">GIY-YIG homing endonuclease</fullName>
    </recommendedName>
</protein>
<proteinExistence type="predicted"/>